<evidence type="ECO:0000256" key="1">
    <source>
        <dbReference type="ARBA" id="ARBA00038283"/>
    </source>
</evidence>
<protein>
    <submittedName>
        <fullName evidence="3">RepB family plasmid replication initiator protein</fullName>
    </submittedName>
</protein>
<gene>
    <name evidence="3" type="primary">repB</name>
    <name evidence="3" type="ORF">ABWED_D0001</name>
</gene>
<dbReference type="InterPro" id="IPR000525">
    <property type="entry name" value="Initiator_Rep_WH1"/>
</dbReference>
<dbReference type="SUPFAM" id="SSF46785">
    <property type="entry name" value="Winged helix' DNA-binding domain"/>
    <property type="match status" value="2"/>
</dbReference>
<dbReference type="Pfam" id="PF21205">
    <property type="entry name" value="Rep3_C"/>
    <property type="match status" value="1"/>
</dbReference>
<evidence type="ECO:0000313" key="3">
    <source>
        <dbReference type="EMBL" id="AXX83448.1"/>
    </source>
</evidence>
<dbReference type="AlphaFoldDB" id="A0A385H682"/>
<name>A0A385H682_ACILW</name>
<geneLocation type="plasmid" evidence="3">
    <name>pALWED1.6</name>
</geneLocation>
<dbReference type="EMBL" id="CP032115">
    <property type="protein sequence ID" value="AXX83448.1"/>
    <property type="molecule type" value="Genomic_DNA"/>
</dbReference>
<accession>A0A385H682</accession>
<organism evidence="3">
    <name type="scientific">Acinetobacter lwoffii</name>
    <dbReference type="NCBI Taxonomy" id="28090"/>
    <lineage>
        <taxon>Bacteria</taxon>
        <taxon>Pseudomonadati</taxon>
        <taxon>Pseudomonadota</taxon>
        <taxon>Gammaproteobacteria</taxon>
        <taxon>Moraxellales</taxon>
        <taxon>Moraxellaceae</taxon>
        <taxon>Acinetobacter</taxon>
    </lineage>
</organism>
<dbReference type="InterPro" id="IPR036388">
    <property type="entry name" value="WH-like_DNA-bd_sf"/>
</dbReference>
<evidence type="ECO:0000259" key="2">
    <source>
        <dbReference type="Pfam" id="PF01051"/>
    </source>
</evidence>
<feature type="domain" description="Initiator Rep protein WH1" evidence="2">
    <location>
        <begin position="6"/>
        <end position="154"/>
    </location>
</feature>
<dbReference type="Gene3D" id="1.10.10.10">
    <property type="entry name" value="Winged helix-like DNA-binding domain superfamily/Winged helix DNA-binding domain"/>
    <property type="match status" value="2"/>
</dbReference>
<dbReference type="GO" id="GO:0006270">
    <property type="term" value="P:DNA replication initiation"/>
    <property type="evidence" value="ECO:0007669"/>
    <property type="project" value="InterPro"/>
</dbReference>
<dbReference type="NCBIfam" id="NF038290">
    <property type="entry name" value="repM_Acin"/>
    <property type="match status" value="1"/>
</dbReference>
<proteinExistence type="inferred from homology"/>
<dbReference type="Pfam" id="PF01051">
    <property type="entry name" value="Rep3_N"/>
    <property type="match status" value="1"/>
</dbReference>
<sequence>MKNELVVKDNALINASYNLEVTEQRLMLLAILNARETGNGITADSKLEIHAKDYANRFDISNDGAYKALKNAVLNLFDRQFSFKEQDKKGNVGTVKSRWVSRIKYIDDSATLEITFAPDVVPLITRLEQHFTSYQLKQVSQLTSKYAIRLYELLIAWREVGKTPKIELDDFRSKIGVEDTEYTAMNDFKKRVLEPAIRQINKYTDITVTYEQYKKGRLISAFSFSFKQKHQPRIEKNVNLKRDPNTPDFFIPLTDAQRHLFADKLSEMPEMSKYSQGTESYQQFAIRIAKMLLEPEKFRELYPVLKKAGFQEYL</sequence>
<dbReference type="InterPro" id="IPR036390">
    <property type="entry name" value="WH_DNA-bd_sf"/>
</dbReference>
<keyword evidence="3" id="KW-0614">Plasmid</keyword>
<dbReference type="GO" id="GO:0003887">
    <property type="term" value="F:DNA-directed DNA polymerase activity"/>
    <property type="evidence" value="ECO:0007669"/>
    <property type="project" value="InterPro"/>
</dbReference>
<reference evidence="3" key="1">
    <citation type="submission" date="2018-09" db="EMBL/GenBank/DDBJ databases">
        <title>Resistance of ancient and modern Acinetobacter lwoffii strains to heavy metals and arsenic revealed by genome analysis.</title>
        <authorList>
            <person name="Mindlin S."/>
            <person name="Petrenko A."/>
            <person name="Kurakov A."/>
            <person name="Beletsky A."/>
            <person name="Mardanov A."/>
            <person name="Petrova M."/>
        </authorList>
    </citation>
    <scope>NUCLEOTIDE SEQUENCE</scope>
    <source>
        <strain evidence="3">ED23-35</strain>
        <plasmid evidence="3">pALWED1.6</plasmid>
    </source>
</reference>
<comment type="similarity">
    <text evidence="1">Belongs to the initiator RepB protein family.</text>
</comment>
<dbReference type="RefSeq" id="WP_159373074.1">
    <property type="nucleotide sequence ID" value="NZ_CP032115.1"/>
</dbReference>